<dbReference type="EMBL" id="JBAHYK010000594">
    <property type="protein sequence ID" value="KAL0572704.1"/>
    <property type="molecule type" value="Genomic_DNA"/>
</dbReference>
<accession>A0ABR3FC97</accession>
<comment type="caution">
    <text evidence="2">The sequence shown here is derived from an EMBL/GenBank/DDBJ whole genome shotgun (WGS) entry which is preliminary data.</text>
</comment>
<protein>
    <submittedName>
        <fullName evidence="2">Uncharacterized protein</fullName>
    </submittedName>
</protein>
<organism evidence="2 3">
    <name type="scientific">Marasmius crinis-equi</name>
    <dbReference type="NCBI Taxonomy" id="585013"/>
    <lineage>
        <taxon>Eukaryota</taxon>
        <taxon>Fungi</taxon>
        <taxon>Dikarya</taxon>
        <taxon>Basidiomycota</taxon>
        <taxon>Agaricomycotina</taxon>
        <taxon>Agaricomycetes</taxon>
        <taxon>Agaricomycetidae</taxon>
        <taxon>Agaricales</taxon>
        <taxon>Marasmiineae</taxon>
        <taxon>Marasmiaceae</taxon>
        <taxon>Marasmius</taxon>
    </lineage>
</organism>
<evidence type="ECO:0000313" key="3">
    <source>
        <dbReference type="Proteomes" id="UP001465976"/>
    </source>
</evidence>
<evidence type="ECO:0000256" key="1">
    <source>
        <dbReference type="SAM" id="MobiDB-lite"/>
    </source>
</evidence>
<gene>
    <name evidence="2" type="ORF">V5O48_009255</name>
</gene>
<name>A0ABR3FC97_9AGAR</name>
<proteinExistence type="predicted"/>
<keyword evidence="3" id="KW-1185">Reference proteome</keyword>
<reference evidence="2 3" key="1">
    <citation type="submission" date="2024-02" db="EMBL/GenBank/DDBJ databases">
        <title>A draft genome for the cacao thread blight pathogen Marasmius crinis-equi.</title>
        <authorList>
            <person name="Cohen S.P."/>
            <person name="Baruah I.K."/>
            <person name="Amoako-Attah I."/>
            <person name="Bukari Y."/>
            <person name="Meinhardt L.W."/>
            <person name="Bailey B.A."/>
        </authorList>
    </citation>
    <scope>NUCLEOTIDE SEQUENCE [LARGE SCALE GENOMIC DNA]</scope>
    <source>
        <strain evidence="2 3">GH-76</strain>
    </source>
</reference>
<dbReference type="Proteomes" id="UP001465976">
    <property type="component" value="Unassembled WGS sequence"/>
</dbReference>
<sequence>MSIVPLRSDSFFLAITSPWGLQLLFPHHLNVYSSSSAKESHDWRSKCQSASREWVEPLFQSLSYYAPVIKHDMFRTVSMAGFRVSFAQLQNEPTLRRSCYPGRIYIKFLVKYDRWGKVIPDFMLMFALGVNQVCIAAGTFNAFTPHSTSDLMISREAFLTMADEETHLRRAFVYDTFRDLLLSPFFRPGTPSPGAPSHPVYDYNPSLASPEQAQLASLIMSGVRPGGDNPISTPTRPLPPSQHGSQDPEITILMHALEDSYRWAHYYLHTHGFGDEASWIQDRYDLSSSPEGFVQTMASRFGDANFSEYLFIYFLFKEL</sequence>
<evidence type="ECO:0000313" key="2">
    <source>
        <dbReference type="EMBL" id="KAL0572704.1"/>
    </source>
</evidence>
<feature type="region of interest" description="Disordered" evidence="1">
    <location>
        <begin position="226"/>
        <end position="246"/>
    </location>
</feature>